<evidence type="ECO:0000313" key="4">
    <source>
        <dbReference type="Proteomes" id="UP000305398"/>
    </source>
</evidence>
<accession>A0A5B7ZY49</accession>
<protein>
    <recommendedName>
        <fullName evidence="2">DUF6089 domain-containing protein</fullName>
    </recommendedName>
</protein>
<evidence type="ECO:0000313" key="3">
    <source>
        <dbReference type="EMBL" id="QDA59739.1"/>
    </source>
</evidence>
<dbReference type="Proteomes" id="UP000305398">
    <property type="component" value="Chromosome"/>
</dbReference>
<name>A0A5B7ZY49_9BACT</name>
<organism evidence="3 4">
    <name type="scientific">Hymenobacter jejuensis</name>
    <dbReference type="NCBI Taxonomy" id="2502781"/>
    <lineage>
        <taxon>Bacteria</taxon>
        <taxon>Pseudomonadati</taxon>
        <taxon>Bacteroidota</taxon>
        <taxon>Cytophagia</taxon>
        <taxon>Cytophagales</taxon>
        <taxon>Hymenobacteraceae</taxon>
        <taxon>Hymenobacter</taxon>
    </lineage>
</organism>
<dbReference type="OrthoDB" id="654178at2"/>
<feature type="domain" description="DUF6089" evidence="2">
    <location>
        <begin position="27"/>
        <end position="159"/>
    </location>
</feature>
<gene>
    <name evidence="3" type="ORF">FHG12_06300</name>
</gene>
<keyword evidence="1" id="KW-0732">Signal</keyword>
<evidence type="ECO:0000259" key="2">
    <source>
        <dbReference type="Pfam" id="PF19573"/>
    </source>
</evidence>
<dbReference type="AlphaFoldDB" id="A0A5B7ZY49"/>
<evidence type="ECO:0000256" key="1">
    <source>
        <dbReference type="SAM" id="SignalP"/>
    </source>
</evidence>
<dbReference type="SUPFAM" id="SSF56925">
    <property type="entry name" value="OMPA-like"/>
    <property type="match status" value="1"/>
</dbReference>
<proteinExistence type="predicted"/>
<dbReference type="InterPro" id="IPR045743">
    <property type="entry name" value="DUF6089"/>
</dbReference>
<dbReference type="RefSeq" id="WP_139514919.1">
    <property type="nucleotide sequence ID" value="NZ_CP040896.1"/>
</dbReference>
<dbReference type="Pfam" id="PF19573">
    <property type="entry name" value="DUF6089"/>
    <property type="match status" value="1"/>
</dbReference>
<dbReference type="InterPro" id="IPR011250">
    <property type="entry name" value="OMP/PagP_B-barrel"/>
</dbReference>
<dbReference type="Gene3D" id="2.40.160.20">
    <property type="match status" value="1"/>
</dbReference>
<sequence>MKHLFAHILTLLLAITLVATEASAQQFSKRKQYNSVGVSLNAMNYFGDIVPKPSIPSFRFAATRPNIGLSFTRRFAPRISARANFAYGRITGDDAKAADQNDPDARFRYNRNMNFRNDILELSAVGIFDLIENRNNYLRRPDLVPYVFAGVAVFHHNPKGLVGSDGPSSQGEYVALQPLGTEGQRVAGGGGTYNLTQFSIPFGGGVRYKINKQFDIALEIGWRKTFTDYLDDVSKNYTAAANLPTPLAQYFGRDITRKDQGIDFASFTSPSERRGKSNEKDWYIVTGIHVNYILAPRVKSPKFR</sequence>
<dbReference type="KEGG" id="hyj:FHG12_06300"/>
<reference evidence="3 4" key="1">
    <citation type="submission" date="2019-06" db="EMBL/GenBank/DDBJ databases">
        <authorList>
            <person name="Srinivasan S."/>
        </authorList>
    </citation>
    <scope>NUCLEOTIDE SEQUENCE [LARGE SCALE GENOMIC DNA]</scope>
    <source>
        <strain evidence="3 4">17J68-5</strain>
    </source>
</reference>
<feature type="chain" id="PRO_5022979054" description="DUF6089 domain-containing protein" evidence="1">
    <location>
        <begin position="25"/>
        <end position="304"/>
    </location>
</feature>
<dbReference type="EMBL" id="CP040896">
    <property type="protein sequence ID" value="QDA59739.1"/>
    <property type="molecule type" value="Genomic_DNA"/>
</dbReference>
<feature type="signal peptide" evidence="1">
    <location>
        <begin position="1"/>
        <end position="24"/>
    </location>
</feature>
<keyword evidence="4" id="KW-1185">Reference proteome</keyword>